<dbReference type="PROSITE" id="PS51186">
    <property type="entry name" value="GNAT"/>
    <property type="match status" value="1"/>
</dbReference>
<dbReference type="EMBL" id="BMDY01000006">
    <property type="protein sequence ID" value="GGB01035.1"/>
    <property type="molecule type" value="Genomic_DNA"/>
</dbReference>
<dbReference type="SUPFAM" id="SSF55729">
    <property type="entry name" value="Acyl-CoA N-acyltransferases (Nat)"/>
    <property type="match status" value="1"/>
</dbReference>
<keyword evidence="3" id="KW-1185">Reference proteome</keyword>
<evidence type="ECO:0000313" key="3">
    <source>
        <dbReference type="Proteomes" id="UP000651977"/>
    </source>
</evidence>
<reference evidence="3" key="1">
    <citation type="journal article" date="2019" name="Int. J. Syst. Evol. Microbiol.">
        <title>The Global Catalogue of Microorganisms (GCM) 10K type strain sequencing project: providing services to taxonomists for standard genome sequencing and annotation.</title>
        <authorList>
            <consortium name="The Broad Institute Genomics Platform"/>
            <consortium name="The Broad Institute Genome Sequencing Center for Infectious Disease"/>
            <person name="Wu L."/>
            <person name="Ma J."/>
        </authorList>
    </citation>
    <scope>NUCLEOTIDE SEQUENCE [LARGE SCALE GENOMIC DNA]</scope>
    <source>
        <strain evidence="3">CGMCC 1.10131</strain>
    </source>
</reference>
<protein>
    <submittedName>
        <fullName evidence="2">N-acetyltransferase</fullName>
    </submittedName>
</protein>
<evidence type="ECO:0000313" key="2">
    <source>
        <dbReference type="EMBL" id="GGB01035.1"/>
    </source>
</evidence>
<dbReference type="InterPro" id="IPR000182">
    <property type="entry name" value="GNAT_dom"/>
</dbReference>
<comment type="caution">
    <text evidence="2">The sequence shown here is derived from an EMBL/GenBank/DDBJ whole genome shotgun (WGS) entry which is preliminary data.</text>
</comment>
<dbReference type="Pfam" id="PF00583">
    <property type="entry name" value="Acetyltransf_1"/>
    <property type="match status" value="1"/>
</dbReference>
<proteinExistence type="predicted"/>
<evidence type="ECO:0000259" key="1">
    <source>
        <dbReference type="PROSITE" id="PS51186"/>
    </source>
</evidence>
<dbReference type="CDD" id="cd04301">
    <property type="entry name" value="NAT_SF"/>
    <property type="match status" value="1"/>
</dbReference>
<organism evidence="2 3">
    <name type="scientific">Agarivorans gilvus</name>
    <dbReference type="NCBI Taxonomy" id="680279"/>
    <lineage>
        <taxon>Bacteria</taxon>
        <taxon>Pseudomonadati</taxon>
        <taxon>Pseudomonadota</taxon>
        <taxon>Gammaproteobacteria</taxon>
        <taxon>Alteromonadales</taxon>
        <taxon>Alteromonadaceae</taxon>
        <taxon>Agarivorans</taxon>
    </lineage>
</organism>
<sequence>MSSVSLQALDEADIPALMALSLAPEQSAFVKPISEILAAISPAQRAYVIRCRQQLVGFFIIDSDYPYARELDLHDVALLRSFYIGQAYQGRGYAKQALAQLPAVLALQGGFKRFKHLALTVNCRNKAAQGLYLATDFSDSGVLYLGGPAGPQHIYVKTLA</sequence>
<dbReference type="InterPro" id="IPR016181">
    <property type="entry name" value="Acyl_CoA_acyltransferase"/>
</dbReference>
<feature type="domain" description="N-acetyltransferase" evidence="1">
    <location>
        <begin position="4"/>
        <end position="160"/>
    </location>
</feature>
<name>A0ABQ1I0J1_9ALTE</name>
<accession>A0ABQ1I0J1</accession>
<dbReference type="Proteomes" id="UP000651977">
    <property type="component" value="Unassembled WGS sequence"/>
</dbReference>
<dbReference type="RefSeq" id="WP_055734831.1">
    <property type="nucleotide sequence ID" value="NZ_BMDY01000006.1"/>
</dbReference>
<gene>
    <name evidence="2" type="ORF">GCM10007414_12740</name>
</gene>
<dbReference type="Gene3D" id="3.40.630.30">
    <property type="match status" value="1"/>
</dbReference>